<dbReference type="Proteomes" id="UP000054144">
    <property type="component" value="Unassembled WGS sequence"/>
</dbReference>
<gene>
    <name evidence="3" type="ORF">FISHEDRAFT_65004</name>
</gene>
<dbReference type="Gene3D" id="3.30.710.10">
    <property type="entry name" value="Potassium Channel Kv1.1, Chain A"/>
    <property type="match status" value="1"/>
</dbReference>
<dbReference type="EMBL" id="KN881676">
    <property type="protein sequence ID" value="KIY50401.1"/>
    <property type="molecule type" value="Genomic_DNA"/>
</dbReference>
<sequence length="358" mass="39935">MHEDFSTNRHHPPQSPTTSQAHAHCLRHPTFSFDDGNLALIAQDHYFLVHQGLLSRHSPYIANFLKSVDTSSPLLAKIQGRPAIRLEDTADDVCLFLTALYDGVSSLRHDPANFATIAAILRLCTKYGVRHLREELIRGLSAAWPTTLAQWEVREAGATSASGVYEPRKTIPHPILVINFAQEIGAPELIPSAFYDLSRSTPSDATAGHLCLYTGQMHQLKGSDLMALLKGREHASRFLSTFIVSHLEGRTPSAHCLYRRGGPPTNPEEHLRARTCQSAFEAVTFEILRDVNGVVCHRSSDPLFAMVDAELMQSRGDRQDLRTCEACRQEFGAAVDTAREEFWRLLPKWFGVEVLSWG</sequence>
<evidence type="ECO:0000313" key="3">
    <source>
        <dbReference type="EMBL" id="KIY50401.1"/>
    </source>
</evidence>
<accession>A0A0D7AGI6</accession>
<feature type="domain" description="BTB" evidence="2">
    <location>
        <begin position="36"/>
        <end position="109"/>
    </location>
</feature>
<organism evidence="3 4">
    <name type="scientific">Fistulina hepatica ATCC 64428</name>
    <dbReference type="NCBI Taxonomy" id="1128425"/>
    <lineage>
        <taxon>Eukaryota</taxon>
        <taxon>Fungi</taxon>
        <taxon>Dikarya</taxon>
        <taxon>Basidiomycota</taxon>
        <taxon>Agaricomycotina</taxon>
        <taxon>Agaricomycetes</taxon>
        <taxon>Agaricomycetidae</taxon>
        <taxon>Agaricales</taxon>
        <taxon>Fistulinaceae</taxon>
        <taxon>Fistulina</taxon>
    </lineage>
</organism>
<dbReference type="PROSITE" id="PS50097">
    <property type="entry name" value="BTB"/>
    <property type="match status" value="1"/>
</dbReference>
<evidence type="ECO:0000259" key="2">
    <source>
        <dbReference type="PROSITE" id="PS50097"/>
    </source>
</evidence>
<dbReference type="OrthoDB" id="3235673at2759"/>
<dbReference type="AlphaFoldDB" id="A0A0D7AGI6"/>
<evidence type="ECO:0000256" key="1">
    <source>
        <dbReference type="SAM" id="MobiDB-lite"/>
    </source>
</evidence>
<dbReference type="InterPro" id="IPR000210">
    <property type="entry name" value="BTB/POZ_dom"/>
</dbReference>
<feature type="region of interest" description="Disordered" evidence="1">
    <location>
        <begin position="1"/>
        <end position="21"/>
    </location>
</feature>
<reference evidence="3 4" key="1">
    <citation type="journal article" date="2015" name="Fungal Genet. Biol.">
        <title>Evolution of novel wood decay mechanisms in Agaricales revealed by the genome sequences of Fistulina hepatica and Cylindrobasidium torrendii.</title>
        <authorList>
            <person name="Floudas D."/>
            <person name="Held B.W."/>
            <person name="Riley R."/>
            <person name="Nagy L.G."/>
            <person name="Koehler G."/>
            <person name="Ransdell A.S."/>
            <person name="Younus H."/>
            <person name="Chow J."/>
            <person name="Chiniquy J."/>
            <person name="Lipzen A."/>
            <person name="Tritt A."/>
            <person name="Sun H."/>
            <person name="Haridas S."/>
            <person name="LaButti K."/>
            <person name="Ohm R.A."/>
            <person name="Kues U."/>
            <person name="Blanchette R.A."/>
            <person name="Grigoriev I.V."/>
            <person name="Minto R.E."/>
            <person name="Hibbett D.S."/>
        </authorList>
    </citation>
    <scope>NUCLEOTIDE SEQUENCE [LARGE SCALE GENOMIC DNA]</scope>
    <source>
        <strain evidence="3 4">ATCC 64428</strain>
    </source>
</reference>
<dbReference type="InterPro" id="IPR011333">
    <property type="entry name" value="SKP1/BTB/POZ_sf"/>
</dbReference>
<proteinExistence type="predicted"/>
<protein>
    <recommendedName>
        <fullName evidence="2">BTB domain-containing protein</fullName>
    </recommendedName>
</protein>
<keyword evidence="4" id="KW-1185">Reference proteome</keyword>
<evidence type="ECO:0000313" key="4">
    <source>
        <dbReference type="Proteomes" id="UP000054144"/>
    </source>
</evidence>
<name>A0A0D7AGI6_9AGAR</name>